<dbReference type="PROSITE" id="PS51819">
    <property type="entry name" value="VOC"/>
    <property type="match status" value="1"/>
</dbReference>
<keyword evidence="2" id="KW-0456">Lyase</keyword>
<protein>
    <submittedName>
        <fullName evidence="2">Lactoylglutathione lyase</fullName>
    </submittedName>
</protein>
<dbReference type="KEGG" id="vab:WPS_33400"/>
<evidence type="ECO:0000313" key="3">
    <source>
        <dbReference type="Proteomes" id="UP001317532"/>
    </source>
</evidence>
<dbReference type="AlphaFoldDB" id="A0AAN1XZX9"/>
<dbReference type="Gene3D" id="3.10.180.10">
    <property type="entry name" value="2,3-Dihydroxybiphenyl 1,2-Dioxygenase, domain 1"/>
    <property type="match status" value="1"/>
</dbReference>
<feature type="domain" description="VOC" evidence="1">
    <location>
        <begin position="4"/>
        <end position="114"/>
    </location>
</feature>
<evidence type="ECO:0000313" key="2">
    <source>
        <dbReference type="EMBL" id="BDE08064.1"/>
    </source>
</evidence>
<organism evidence="2 3">
    <name type="scientific">Vulcanimicrobium alpinum</name>
    <dbReference type="NCBI Taxonomy" id="3016050"/>
    <lineage>
        <taxon>Bacteria</taxon>
        <taxon>Bacillati</taxon>
        <taxon>Vulcanimicrobiota</taxon>
        <taxon>Vulcanimicrobiia</taxon>
        <taxon>Vulcanimicrobiales</taxon>
        <taxon>Vulcanimicrobiaceae</taxon>
        <taxon>Vulcanimicrobium</taxon>
    </lineage>
</organism>
<reference evidence="2 3" key="1">
    <citation type="journal article" date="2022" name="ISME Commun">
        <title>Vulcanimicrobium alpinus gen. nov. sp. nov., the first cultivated representative of the candidate phylum 'Eremiobacterota', is a metabolically versatile aerobic anoxygenic phototroph.</title>
        <authorList>
            <person name="Yabe S."/>
            <person name="Muto K."/>
            <person name="Abe K."/>
            <person name="Yokota A."/>
            <person name="Staudigel H."/>
            <person name="Tebo B.M."/>
        </authorList>
    </citation>
    <scope>NUCLEOTIDE SEQUENCE [LARGE SCALE GENOMIC DNA]</scope>
    <source>
        <strain evidence="2 3">WC8-2</strain>
    </source>
</reference>
<keyword evidence="3" id="KW-1185">Reference proteome</keyword>
<gene>
    <name evidence="2" type="ORF">WPS_33400</name>
</gene>
<accession>A0AAN1XZX9</accession>
<dbReference type="Pfam" id="PF00903">
    <property type="entry name" value="Glyoxalase"/>
    <property type="match status" value="1"/>
</dbReference>
<dbReference type="SUPFAM" id="SSF54593">
    <property type="entry name" value="Glyoxalase/Bleomycin resistance protein/Dihydroxybiphenyl dioxygenase"/>
    <property type="match status" value="1"/>
</dbReference>
<dbReference type="GO" id="GO:0016829">
    <property type="term" value="F:lyase activity"/>
    <property type="evidence" value="ECO:0007669"/>
    <property type="project" value="UniProtKB-KW"/>
</dbReference>
<dbReference type="PANTHER" id="PTHR33993">
    <property type="entry name" value="GLYOXALASE-RELATED"/>
    <property type="match status" value="1"/>
</dbReference>
<dbReference type="Proteomes" id="UP001317532">
    <property type="component" value="Chromosome"/>
</dbReference>
<sequence>MIKEMAFVAYSVRDVPKAREFYRDVVGLTPSEMFGDHWAEFSVGSTTFGIGNGEPLGIMPGTSFAATFEVDDVAAERKRLADRGVAVTDINESPMCWSVFVTDPEGNRFGLHQRK</sequence>
<dbReference type="RefSeq" id="WP_317995615.1">
    <property type="nucleotide sequence ID" value="NZ_AP025523.1"/>
</dbReference>
<name>A0AAN1XZX9_UNVUL</name>
<dbReference type="InterPro" id="IPR004360">
    <property type="entry name" value="Glyas_Fos-R_dOase_dom"/>
</dbReference>
<proteinExistence type="predicted"/>
<dbReference type="InterPro" id="IPR037523">
    <property type="entry name" value="VOC_core"/>
</dbReference>
<dbReference type="InterPro" id="IPR029068">
    <property type="entry name" value="Glyas_Bleomycin-R_OHBP_Dase"/>
</dbReference>
<dbReference type="InterPro" id="IPR052164">
    <property type="entry name" value="Anthracycline_SecMetBiosynth"/>
</dbReference>
<evidence type="ECO:0000259" key="1">
    <source>
        <dbReference type="PROSITE" id="PS51819"/>
    </source>
</evidence>
<dbReference type="EMBL" id="AP025523">
    <property type="protein sequence ID" value="BDE08064.1"/>
    <property type="molecule type" value="Genomic_DNA"/>
</dbReference>